<dbReference type="PANTHER" id="PTHR31299">
    <property type="entry name" value="ESTERASE, PUTATIVE (AFU_ORTHOLOGUE AFUA_1G05850)-RELATED"/>
    <property type="match status" value="1"/>
</dbReference>
<protein>
    <submittedName>
        <fullName evidence="1">Erythromycin esterase family protein</fullName>
    </submittedName>
</protein>
<dbReference type="Proteomes" id="UP000694300">
    <property type="component" value="Unassembled WGS sequence"/>
</dbReference>
<dbReference type="InterPro" id="IPR052036">
    <property type="entry name" value="Hydrolase/PRTase-associated"/>
</dbReference>
<sequence length="386" mass="40343">MHLDDVLALLDHRTRLLALTEPLHGQQHVPLLRNALLAALVDRAGFRSVAVESCCLRGARLDALLASGVQPDDDRRDAGFSHGWGPGRGNRELVAWIAAHNRAAAPPGRVRFSGFDGPLESSGAESPREALGLLHGFLRARGATALPAWDRIADLLGPDAPWSDPAVIGDPARGRGATPAAAELTVMAAELAWRQVTTAPDGPDDDAWWDAGAAARSATGLLAYHRLLVLPDAYRVQRLAAQRDAMMAANLAATVERERGRGPTLVFAHHGHLQRGPSAMTMGVELVWNGAGALLSPRLGPELTVLGTVVGAAQGRGIGAPEPGTVEAVLLDAHPRGAVLRGPDARRLAAGAAVRSPAPPPVGYSGADDALLAGLDLVWLLPELTA</sequence>
<proteinExistence type="predicted"/>
<accession>A0ABS6UBD0</accession>
<comment type="caution">
    <text evidence="1">The sequence shown here is derived from an EMBL/GenBank/DDBJ whole genome shotgun (WGS) entry which is preliminary data.</text>
</comment>
<dbReference type="Pfam" id="PF05139">
    <property type="entry name" value="Erythro_esteras"/>
    <property type="match status" value="1"/>
</dbReference>
<organism evidence="1 2">
    <name type="scientific">Pseudonocardia oceani</name>
    <dbReference type="NCBI Taxonomy" id="2792013"/>
    <lineage>
        <taxon>Bacteria</taxon>
        <taxon>Bacillati</taxon>
        <taxon>Actinomycetota</taxon>
        <taxon>Actinomycetes</taxon>
        <taxon>Pseudonocardiales</taxon>
        <taxon>Pseudonocardiaceae</taxon>
        <taxon>Pseudonocardia</taxon>
    </lineage>
</organism>
<evidence type="ECO:0000313" key="2">
    <source>
        <dbReference type="Proteomes" id="UP000694300"/>
    </source>
</evidence>
<reference evidence="1 2" key="1">
    <citation type="submission" date="2020-11" db="EMBL/GenBank/DDBJ databases">
        <title>Pseudonocardia abyssalis sp. nov. and Pseudonocardia oceani sp. nov., description and phylogenomic analysis of two novel actinomycetes isolated from the deep Southern Ocean.</title>
        <authorList>
            <person name="Parra J."/>
        </authorList>
    </citation>
    <scope>NUCLEOTIDE SEQUENCE [LARGE SCALE GENOMIC DNA]</scope>
    <source>
        <strain evidence="2">KRD185</strain>
    </source>
</reference>
<dbReference type="CDD" id="cd14728">
    <property type="entry name" value="Ere-like"/>
    <property type="match status" value="1"/>
</dbReference>
<dbReference type="PANTHER" id="PTHR31299:SF0">
    <property type="entry name" value="ESTERASE, PUTATIVE (AFU_ORTHOLOGUE AFUA_1G05850)-RELATED"/>
    <property type="match status" value="1"/>
</dbReference>
<dbReference type="EMBL" id="JADQDF010000001">
    <property type="protein sequence ID" value="MBW0129469.1"/>
    <property type="molecule type" value="Genomic_DNA"/>
</dbReference>
<dbReference type="RefSeq" id="WP_218589500.1">
    <property type="nucleotide sequence ID" value="NZ_JADQDE010000027.1"/>
</dbReference>
<keyword evidence="2" id="KW-1185">Reference proteome</keyword>
<evidence type="ECO:0000313" key="1">
    <source>
        <dbReference type="EMBL" id="MBW0129469.1"/>
    </source>
</evidence>
<dbReference type="InterPro" id="IPR007815">
    <property type="entry name" value="Emycin_Estase"/>
</dbReference>
<name>A0ABS6UBD0_9PSEU</name>
<gene>
    <name evidence="1" type="ORF">I4I82_17545</name>
</gene>